<comment type="caution">
    <text evidence="1">The sequence shown here is derived from an EMBL/GenBank/DDBJ whole genome shotgun (WGS) entry which is preliminary data.</text>
</comment>
<protein>
    <submittedName>
        <fullName evidence="1">Uncharacterized protein</fullName>
    </submittedName>
</protein>
<sequence length="79" mass="9431">MQTFAYYIKTSERQISLKLPWCFFVTGVMSDICRFLASRCRPNTLVISYGFTIPGWKPQEIIHTNQMRKFLYVYRTIQP</sequence>
<dbReference type="AlphaFoldDB" id="A0A1G2B2B3"/>
<accession>A0A1G2B2B3</accession>
<dbReference type="InterPro" id="IPR029063">
    <property type="entry name" value="SAM-dependent_MTases_sf"/>
</dbReference>
<evidence type="ECO:0000313" key="2">
    <source>
        <dbReference type="Proteomes" id="UP000179164"/>
    </source>
</evidence>
<evidence type="ECO:0000313" key="1">
    <source>
        <dbReference type="EMBL" id="OGY82819.1"/>
    </source>
</evidence>
<dbReference type="Gene3D" id="3.40.50.150">
    <property type="entry name" value="Vaccinia Virus protein VP39"/>
    <property type="match status" value="1"/>
</dbReference>
<organism evidence="1 2">
    <name type="scientific">Candidatus Kerfeldbacteria bacterium RIFCSPLOWO2_01_FULL_48_11</name>
    <dbReference type="NCBI Taxonomy" id="1798543"/>
    <lineage>
        <taxon>Bacteria</taxon>
        <taxon>Candidatus Kerfeldiibacteriota</taxon>
    </lineage>
</organism>
<gene>
    <name evidence="1" type="ORF">A2898_04465</name>
</gene>
<dbReference type="EMBL" id="MHKE01000017">
    <property type="protein sequence ID" value="OGY82819.1"/>
    <property type="molecule type" value="Genomic_DNA"/>
</dbReference>
<reference evidence="1 2" key="1">
    <citation type="journal article" date="2016" name="Nat. Commun.">
        <title>Thousands of microbial genomes shed light on interconnected biogeochemical processes in an aquifer system.</title>
        <authorList>
            <person name="Anantharaman K."/>
            <person name="Brown C.T."/>
            <person name="Hug L.A."/>
            <person name="Sharon I."/>
            <person name="Castelle C.J."/>
            <person name="Probst A.J."/>
            <person name="Thomas B.C."/>
            <person name="Singh A."/>
            <person name="Wilkins M.J."/>
            <person name="Karaoz U."/>
            <person name="Brodie E.L."/>
            <person name="Williams K.H."/>
            <person name="Hubbard S.S."/>
            <person name="Banfield J.F."/>
        </authorList>
    </citation>
    <scope>NUCLEOTIDE SEQUENCE [LARGE SCALE GENOMIC DNA]</scope>
</reference>
<proteinExistence type="predicted"/>
<name>A0A1G2B2B3_9BACT</name>
<dbReference type="Proteomes" id="UP000179164">
    <property type="component" value="Unassembled WGS sequence"/>
</dbReference>